<evidence type="ECO:0000256" key="8">
    <source>
        <dbReference type="ARBA" id="ARBA00022859"/>
    </source>
</evidence>
<evidence type="ECO:0000256" key="5">
    <source>
        <dbReference type="ARBA" id="ARBA00022588"/>
    </source>
</evidence>
<dbReference type="InterPro" id="IPR001888">
    <property type="entry name" value="Transposase_1"/>
</dbReference>
<dbReference type="SUPFAM" id="SSF47769">
    <property type="entry name" value="SAM/Pointed domain"/>
    <property type="match status" value="2"/>
</dbReference>
<dbReference type="Pfam" id="PF01359">
    <property type="entry name" value="Transposase_1"/>
    <property type="match status" value="1"/>
</dbReference>
<keyword evidence="6" id="KW-0677">Repeat</keyword>
<evidence type="ECO:0000313" key="14">
    <source>
        <dbReference type="EMBL" id="UYV64377.1"/>
    </source>
</evidence>
<keyword evidence="4" id="KW-0963">Cytoplasm</keyword>
<proteinExistence type="inferred from homology"/>
<sequence>MKAALMGVFKPRGKLKNKCADAFRMLTVAYGEATLDRSNVYRWNKMFSEGREDVNDEERARRPSTSTTDEKINEVEKMILANRRITVREVAEDLNISIGSCHSIFINDLGMRRVAAKFVPKLLNCDQKQHRMNIANEMLDSVRDDPNFLQRVITGDEAWVYGYDVETKTQSSQWNLPHEPRPKKARQVRSNVEVLLTVFFDCRGVVHHEFLPQGRTVNTEYYLQVMRNLREAIRQKRPDLWKNKNWLLHHDNAPAHTSLLVRDFLAKNNTLMMPQPPYSPDLAPCDFFLFPKLKRPMKGRRYATLDEIKTASKEELKKIFKNDFLKCFEDWKNRWHNGPTKSIPILSKGKLAGGMGCSSPEDDALEESGPSKNIKVEQKSNTLSSRIKFFSNGKESDKKIPEIAEIKQKIPDGRVNREKKKNESSIKVATDAFSSENISITKMEQKCCISNSQDRIQQGNFSLTYSANKTVHNHSQEEGKNTCFCCAQMIDHGMTEQYYDPDTKNDFHALVSHSTPKEKEIAIVNISKTMVSYCYHLKISTDDKERIKYLTKINKCIRNAWAIPTLGHDLGFTMCNILRDNACIDIMLANCYSSKEDMRLAIAQVFEQCLSTENRDYVVKFGLSKIIALACAFAETHEIVHMRLGTGILEHLFKHSEETCSIVIKMGGLNAILGSCRSCDIETLRHCAAALANLSLYGGPENHRCMIQMKVPLWIFPLAFQNDDNIKYYACLAISVLVANKEIEAAVLISGTLTLVEPFVTSHDPDEFSKSTVAHFHGQSKSWLQRLVPVLESKREEARNLAAFHFAMEAGIKSRQGNTQIFTEIGAVDALKKVASSPNAIASRFAAQALRMIGEAVPRKLSQQVPVWAVEDVEEWIKQVGFSEFVSSFAKSRVDGDLLLQLDDKMLLEDIGMENGILRRRFLRDLEQLKCKADYASCDSTDLNGLLQSIGPEFSRYTYQMLQSGVQRTSLSYLTDEQLEQECGVHNSIHRHHIAQVFQDYKESSRNEADEQITKTIDVFISYRRSNGSQLASLLKVLLQLRGFSVFIDVERLEAGKFDNNLLGSIRQARNFLLVLTPAALDRCVGDVDCKDWVHREVVAALQSQCKIIPITDNFNWPESDKLPEDMRSVLKFNAIKWIHDYQDACVDKLERFMNGDAVPRGPGGTPKSIRRPSGPSGLPPRSAPPTPVDFPSLPHG</sequence>
<dbReference type="InterPro" id="IPR013761">
    <property type="entry name" value="SAM/pointed_sf"/>
</dbReference>
<evidence type="ECO:0000313" key="15">
    <source>
        <dbReference type="Proteomes" id="UP001235939"/>
    </source>
</evidence>
<evidence type="ECO:0000259" key="13">
    <source>
        <dbReference type="PROSITE" id="PS50105"/>
    </source>
</evidence>
<dbReference type="EMBL" id="CP092865">
    <property type="protein sequence ID" value="UYV64377.1"/>
    <property type="molecule type" value="Genomic_DNA"/>
</dbReference>
<dbReference type="Gene3D" id="3.40.50.10140">
    <property type="entry name" value="Toll/interleukin-1 receptor homology (TIR) domain"/>
    <property type="match status" value="1"/>
</dbReference>
<name>A0ABY6K6B4_9ARAC</name>
<dbReference type="PROSITE" id="PS50105">
    <property type="entry name" value="SAM_DOMAIN"/>
    <property type="match status" value="1"/>
</dbReference>
<feature type="domain" description="SAM" evidence="13">
    <location>
        <begin position="868"/>
        <end position="932"/>
    </location>
</feature>
<evidence type="ECO:0000256" key="4">
    <source>
        <dbReference type="ARBA" id="ARBA00022490"/>
    </source>
</evidence>
<dbReference type="InterPro" id="IPR000157">
    <property type="entry name" value="TIR_dom"/>
</dbReference>
<dbReference type="PROSITE" id="PS50104">
    <property type="entry name" value="TIR"/>
    <property type="match status" value="1"/>
</dbReference>
<accession>A0ABY6K6B4</accession>
<evidence type="ECO:0000256" key="6">
    <source>
        <dbReference type="ARBA" id="ARBA00022737"/>
    </source>
</evidence>
<feature type="region of interest" description="Disordered" evidence="11">
    <location>
        <begin position="1156"/>
        <end position="1197"/>
    </location>
</feature>
<evidence type="ECO:0000256" key="10">
    <source>
        <dbReference type="ARBA" id="ARBA00047304"/>
    </source>
</evidence>
<gene>
    <name evidence="14" type="ORF">LAZ67_3000456</name>
</gene>
<keyword evidence="9" id="KW-0520">NAD</keyword>
<evidence type="ECO:0000256" key="2">
    <source>
        <dbReference type="ARBA" id="ARBA00008291"/>
    </source>
</evidence>
<keyword evidence="7" id="KW-0378">Hydrolase</keyword>
<dbReference type="InterPro" id="IPR011989">
    <property type="entry name" value="ARM-like"/>
</dbReference>
<organism evidence="14 15">
    <name type="scientific">Cordylochernes scorpioides</name>
    <dbReference type="NCBI Taxonomy" id="51811"/>
    <lineage>
        <taxon>Eukaryota</taxon>
        <taxon>Metazoa</taxon>
        <taxon>Ecdysozoa</taxon>
        <taxon>Arthropoda</taxon>
        <taxon>Chelicerata</taxon>
        <taxon>Arachnida</taxon>
        <taxon>Pseudoscorpiones</taxon>
        <taxon>Cheliferoidea</taxon>
        <taxon>Chernetidae</taxon>
        <taxon>Cordylochernes</taxon>
    </lineage>
</organism>
<evidence type="ECO:0000256" key="9">
    <source>
        <dbReference type="ARBA" id="ARBA00023027"/>
    </source>
</evidence>
<dbReference type="SUPFAM" id="SSF52200">
    <property type="entry name" value="Toll/Interleukin receptor TIR domain"/>
    <property type="match status" value="1"/>
</dbReference>
<dbReference type="PANTHER" id="PTHR22998:SF1">
    <property type="entry name" value="NAD(+) HYDROLASE SARM1"/>
    <property type="match status" value="1"/>
</dbReference>
<dbReference type="Gene3D" id="3.30.420.10">
    <property type="entry name" value="Ribonuclease H-like superfamily/Ribonuclease H"/>
    <property type="match status" value="1"/>
</dbReference>
<evidence type="ECO:0000256" key="7">
    <source>
        <dbReference type="ARBA" id="ARBA00022801"/>
    </source>
</evidence>
<dbReference type="Pfam" id="PF07647">
    <property type="entry name" value="SAM_2"/>
    <property type="match status" value="2"/>
</dbReference>
<evidence type="ECO:0000256" key="3">
    <source>
        <dbReference type="ARBA" id="ARBA00011982"/>
    </source>
</evidence>
<dbReference type="SUPFAM" id="SSF48371">
    <property type="entry name" value="ARM repeat"/>
    <property type="match status" value="1"/>
</dbReference>
<evidence type="ECO:0000256" key="11">
    <source>
        <dbReference type="SAM" id="MobiDB-lite"/>
    </source>
</evidence>
<dbReference type="Pfam" id="PF13676">
    <property type="entry name" value="TIR_2"/>
    <property type="match status" value="1"/>
</dbReference>
<dbReference type="Gene3D" id="1.25.10.10">
    <property type="entry name" value="Leucine-rich Repeat Variant"/>
    <property type="match status" value="1"/>
</dbReference>
<dbReference type="InterPro" id="IPR035897">
    <property type="entry name" value="Toll_tir_struct_dom_sf"/>
</dbReference>
<keyword evidence="8" id="KW-0391">Immunity</keyword>
<feature type="compositionally biased region" description="Pro residues" evidence="11">
    <location>
        <begin position="1178"/>
        <end position="1189"/>
    </location>
</feature>
<dbReference type="InterPro" id="IPR016024">
    <property type="entry name" value="ARM-type_fold"/>
</dbReference>
<dbReference type="InterPro" id="IPR036397">
    <property type="entry name" value="RNaseH_sf"/>
</dbReference>
<keyword evidence="5" id="KW-0399">Innate immunity</keyword>
<dbReference type="InterPro" id="IPR039184">
    <property type="entry name" value="SARM1"/>
</dbReference>
<dbReference type="PANTHER" id="PTHR22998">
    <property type="entry name" value="SARM1"/>
    <property type="match status" value="1"/>
</dbReference>
<keyword evidence="15" id="KW-1185">Reference proteome</keyword>
<comment type="subcellular location">
    <subcellularLocation>
        <location evidence="1">Cytoplasm</location>
    </subcellularLocation>
</comment>
<dbReference type="CDD" id="cd24153">
    <property type="entry name" value="SARM1_N"/>
    <property type="match status" value="1"/>
</dbReference>
<dbReference type="Proteomes" id="UP001235939">
    <property type="component" value="Chromosome 03"/>
</dbReference>
<dbReference type="SMART" id="SM00255">
    <property type="entry name" value="TIR"/>
    <property type="match status" value="1"/>
</dbReference>
<dbReference type="SMART" id="SM00454">
    <property type="entry name" value="SAM"/>
    <property type="match status" value="2"/>
</dbReference>
<dbReference type="EC" id="3.2.2.6" evidence="3"/>
<feature type="domain" description="TIR" evidence="12">
    <location>
        <begin position="1015"/>
        <end position="1154"/>
    </location>
</feature>
<comment type="similarity">
    <text evidence="2">Belongs to the SARM1 family.</text>
</comment>
<evidence type="ECO:0000256" key="1">
    <source>
        <dbReference type="ARBA" id="ARBA00004496"/>
    </source>
</evidence>
<evidence type="ECO:0000259" key="12">
    <source>
        <dbReference type="PROSITE" id="PS50104"/>
    </source>
</evidence>
<reference evidence="14 15" key="1">
    <citation type="submission" date="2022-01" db="EMBL/GenBank/DDBJ databases">
        <title>A chromosomal length assembly of Cordylochernes scorpioides.</title>
        <authorList>
            <person name="Zeh D."/>
            <person name="Zeh J."/>
        </authorList>
    </citation>
    <scope>NUCLEOTIDE SEQUENCE [LARGE SCALE GENOMIC DNA]</scope>
    <source>
        <strain evidence="14">IN4F17</strain>
        <tissue evidence="14">Whole Body</tissue>
    </source>
</reference>
<dbReference type="InterPro" id="IPR001660">
    <property type="entry name" value="SAM"/>
</dbReference>
<protein>
    <recommendedName>
        <fullName evidence="3">ADP-ribosyl cyclase/cyclic ADP-ribose hydrolase</fullName>
        <ecNumber evidence="3">3.2.2.6</ecNumber>
    </recommendedName>
</protein>
<comment type="catalytic activity">
    <reaction evidence="10">
        <text>NAD(+) + H2O = ADP-D-ribose + nicotinamide + H(+)</text>
        <dbReference type="Rhea" id="RHEA:16301"/>
        <dbReference type="ChEBI" id="CHEBI:15377"/>
        <dbReference type="ChEBI" id="CHEBI:15378"/>
        <dbReference type="ChEBI" id="CHEBI:17154"/>
        <dbReference type="ChEBI" id="CHEBI:57540"/>
        <dbReference type="ChEBI" id="CHEBI:57967"/>
        <dbReference type="EC" id="3.2.2.6"/>
    </reaction>
    <physiologicalReaction direction="left-to-right" evidence="10">
        <dbReference type="Rhea" id="RHEA:16302"/>
    </physiologicalReaction>
</comment>
<dbReference type="Gene3D" id="1.10.150.50">
    <property type="entry name" value="Transcription Factor, Ets-1"/>
    <property type="match status" value="2"/>
</dbReference>